<evidence type="ECO:0000313" key="2">
    <source>
        <dbReference type="EMBL" id="RDS81928.1"/>
    </source>
</evidence>
<dbReference type="InterPro" id="IPR052897">
    <property type="entry name" value="Sec-Metab_Biosynth_Hydrolase"/>
</dbReference>
<reference evidence="2 3" key="1">
    <citation type="submission" date="2018-07" db="EMBL/GenBank/DDBJ databases">
        <title>Dyella monticola sp. nov. and Dyella psychrodurans sp. nov. isolated from monsoon evergreen broad-leaved forest soil of Dinghu Mountain, China.</title>
        <authorList>
            <person name="Gao Z."/>
            <person name="Qiu L."/>
        </authorList>
    </citation>
    <scope>NUCLEOTIDE SEQUENCE [LARGE SCALE GENOMIC DNA]</scope>
    <source>
        <strain evidence="2 3">4MSK11</strain>
    </source>
</reference>
<protein>
    <submittedName>
        <fullName evidence="2">Alpha/beta hydrolase</fullName>
    </submittedName>
</protein>
<dbReference type="InterPro" id="IPR029058">
    <property type="entry name" value="AB_hydrolase_fold"/>
</dbReference>
<evidence type="ECO:0000313" key="3">
    <source>
        <dbReference type="Proteomes" id="UP000255334"/>
    </source>
</evidence>
<proteinExistence type="predicted"/>
<dbReference type="SUPFAM" id="SSF53474">
    <property type="entry name" value="alpha/beta-Hydrolases"/>
    <property type="match status" value="1"/>
</dbReference>
<dbReference type="PANTHER" id="PTHR37017">
    <property type="entry name" value="AB HYDROLASE-1 DOMAIN-CONTAINING PROTEIN-RELATED"/>
    <property type="match status" value="1"/>
</dbReference>
<evidence type="ECO:0000259" key="1">
    <source>
        <dbReference type="Pfam" id="PF12697"/>
    </source>
</evidence>
<comment type="caution">
    <text evidence="2">The sequence shown here is derived from an EMBL/GenBank/DDBJ whole genome shotgun (WGS) entry which is preliminary data.</text>
</comment>
<dbReference type="Proteomes" id="UP000255334">
    <property type="component" value="Unassembled WGS sequence"/>
</dbReference>
<dbReference type="AlphaFoldDB" id="A0A370X0I7"/>
<dbReference type="InterPro" id="IPR000073">
    <property type="entry name" value="AB_hydrolase_1"/>
</dbReference>
<dbReference type="OrthoDB" id="8476759at2"/>
<name>A0A370X0I7_9GAMM</name>
<dbReference type="Gene3D" id="3.40.50.1820">
    <property type="entry name" value="alpha/beta hydrolase"/>
    <property type="match status" value="1"/>
</dbReference>
<keyword evidence="3" id="KW-1185">Reference proteome</keyword>
<dbReference type="RefSeq" id="WP_115479083.1">
    <property type="nucleotide sequence ID" value="NZ_QRBF01000006.1"/>
</dbReference>
<accession>A0A370X0I7</accession>
<dbReference type="Pfam" id="PF12697">
    <property type="entry name" value="Abhydrolase_6"/>
    <property type="match status" value="1"/>
</dbReference>
<dbReference type="PANTHER" id="PTHR37017:SF11">
    <property type="entry name" value="ESTERASE_LIPASE_THIOESTERASE DOMAIN-CONTAINING PROTEIN"/>
    <property type="match status" value="1"/>
</dbReference>
<sequence length="230" mass="25084">MNTNAATVVLVHGAWADETSWDKVVRLLHQKSIKAVTARLPLSSLADDTAALNKTLERVEGPVVLVGHAYAGAVIASTQSSKVKALVYVAALAPDQGETVADVFYRNEHDDKAPKLAPDENGWIWLPKEAFGAAFAQHATPEEQQALAAAQLPISPNCITVPVDQPLWKRVPAWYLVAQRDHMIPEKTQRFMAERMNAQISAYPVDHVPSVTAPELVERVIVDAVQQSKA</sequence>
<keyword evidence="2" id="KW-0378">Hydrolase</keyword>
<dbReference type="GO" id="GO:0016787">
    <property type="term" value="F:hydrolase activity"/>
    <property type="evidence" value="ECO:0007669"/>
    <property type="project" value="UniProtKB-KW"/>
</dbReference>
<dbReference type="EMBL" id="QRBF01000006">
    <property type="protein sequence ID" value="RDS81928.1"/>
    <property type="molecule type" value="Genomic_DNA"/>
</dbReference>
<feature type="domain" description="AB hydrolase-1" evidence="1">
    <location>
        <begin position="8"/>
        <end position="218"/>
    </location>
</feature>
<organism evidence="2 3">
    <name type="scientific">Dyella psychrodurans</name>
    <dbReference type="NCBI Taxonomy" id="1927960"/>
    <lineage>
        <taxon>Bacteria</taxon>
        <taxon>Pseudomonadati</taxon>
        <taxon>Pseudomonadota</taxon>
        <taxon>Gammaproteobacteria</taxon>
        <taxon>Lysobacterales</taxon>
        <taxon>Rhodanobacteraceae</taxon>
        <taxon>Dyella</taxon>
    </lineage>
</organism>
<gene>
    <name evidence="2" type="ORF">DWU99_16040</name>
</gene>